<name>A0A8J5GB48_ZINOF</name>
<accession>A0A8J5GB48</accession>
<evidence type="ECO:0000313" key="6">
    <source>
        <dbReference type="EMBL" id="KAG6499564.1"/>
    </source>
</evidence>
<keyword evidence="3" id="KW-0547">Nucleotide-binding</keyword>
<dbReference type="GO" id="GO:0016301">
    <property type="term" value="F:kinase activity"/>
    <property type="evidence" value="ECO:0007669"/>
    <property type="project" value="UniProtKB-KW"/>
</dbReference>
<evidence type="ECO:0008006" key="8">
    <source>
        <dbReference type="Google" id="ProtNLM"/>
    </source>
</evidence>
<keyword evidence="7" id="KW-1185">Reference proteome</keyword>
<keyword evidence="4" id="KW-0418">Kinase</keyword>
<sequence length="71" mass="8074">MHSKLQLKLKPAGIGSYGRVYFAILDNEKHVAVKNLMLLKMAQMISRLKHENFVEILGYCVEGNVSQQNNL</sequence>
<keyword evidence="1" id="KW-0597">Phosphoprotein</keyword>
<dbReference type="Proteomes" id="UP000734854">
    <property type="component" value="Unassembled WGS sequence"/>
</dbReference>
<reference evidence="6 7" key="1">
    <citation type="submission" date="2020-08" db="EMBL/GenBank/DDBJ databases">
        <title>Plant Genome Project.</title>
        <authorList>
            <person name="Zhang R.-G."/>
        </authorList>
    </citation>
    <scope>NUCLEOTIDE SEQUENCE [LARGE SCALE GENOMIC DNA]</scope>
    <source>
        <tissue evidence="6">Rhizome</tissue>
    </source>
</reference>
<evidence type="ECO:0000256" key="2">
    <source>
        <dbReference type="ARBA" id="ARBA00022679"/>
    </source>
</evidence>
<dbReference type="GO" id="GO:0005524">
    <property type="term" value="F:ATP binding"/>
    <property type="evidence" value="ECO:0007669"/>
    <property type="project" value="UniProtKB-KW"/>
</dbReference>
<evidence type="ECO:0000256" key="5">
    <source>
        <dbReference type="ARBA" id="ARBA00022840"/>
    </source>
</evidence>
<evidence type="ECO:0000256" key="4">
    <source>
        <dbReference type="ARBA" id="ARBA00022777"/>
    </source>
</evidence>
<evidence type="ECO:0000256" key="3">
    <source>
        <dbReference type="ARBA" id="ARBA00022741"/>
    </source>
</evidence>
<keyword evidence="2" id="KW-0808">Transferase</keyword>
<evidence type="ECO:0000256" key="1">
    <source>
        <dbReference type="ARBA" id="ARBA00022553"/>
    </source>
</evidence>
<dbReference type="InterPro" id="IPR052101">
    <property type="entry name" value="Plant_StressResp_Kinase"/>
</dbReference>
<proteinExistence type="predicted"/>
<keyword evidence="5" id="KW-0067">ATP-binding</keyword>
<gene>
    <name evidence="6" type="ORF">ZIOFF_039354</name>
</gene>
<dbReference type="SUPFAM" id="SSF56112">
    <property type="entry name" value="Protein kinase-like (PK-like)"/>
    <property type="match status" value="1"/>
</dbReference>
<dbReference type="PANTHER" id="PTHR47983">
    <property type="entry name" value="PTO-INTERACTING PROTEIN 1-LIKE"/>
    <property type="match status" value="1"/>
</dbReference>
<protein>
    <recommendedName>
        <fullName evidence="8">Protein kinase domain-containing protein</fullName>
    </recommendedName>
</protein>
<dbReference type="InterPro" id="IPR011009">
    <property type="entry name" value="Kinase-like_dom_sf"/>
</dbReference>
<dbReference type="PANTHER" id="PTHR47983:SF7">
    <property type="entry name" value="PROTEIN KINASE SUPERFAMILY PROTEIN"/>
    <property type="match status" value="1"/>
</dbReference>
<dbReference type="AlphaFoldDB" id="A0A8J5GB48"/>
<evidence type="ECO:0000313" key="7">
    <source>
        <dbReference type="Proteomes" id="UP000734854"/>
    </source>
</evidence>
<comment type="caution">
    <text evidence="6">The sequence shown here is derived from an EMBL/GenBank/DDBJ whole genome shotgun (WGS) entry which is preliminary data.</text>
</comment>
<dbReference type="Gene3D" id="3.30.200.20">
    <property type="entry name" value="Phosphorylase Kinase, domain 1"/>
    <property type="match status" value="1"/>
</dbReference>
<dbReference type="EMBL" id="JACMSC010000011">
    <property type="protein sequence ID" value="KAG6499564.1"/>
    <property type="molecule type" value="Genomic_DNA"/>
</dbReference>
<organism evidence="6 7">
    <name type="scientific">Zingiber officinale</name>
    <name type="common">Ginger</name>
    <name type="synonym">Amomum zingiber</name>
    <dbReference type="NCBI Taxonomy" id="94328"/>
    <lineage>
        <taxon>Eukaryota</taxon>
        <taxon>Viridiplantae</taxon>
        <taxon>Streptophyta</taxon>
        <taxon>Embryophyta</taxon>
        <taxon>Tracheophyta</taxon>
        <taxon>Spermatophyta</taxon>
        <taxon>Magnoliopsida</taxon>
        <taxon>Liliopsida</taxon>
        <taxon>Zingiberales</taxon>
        <taxon>Zingiberaceae</taxon>
        <taxon>Zingiber</taxon>
    </lineage>
</organism>